<gene>
    <name evidence="3" type="ORF">ACHAW5_009822</name>
</gene>
<evidence type="ECO:0000256" key="2">
    <source>
        <dbReference type="SAM" id="MobiDB-lite"/>
    </source>
</evidence>
<sequence length="1819" mass="206283">MTRSRNRSDELMKFPTNAVYGPGCTPDTLSGWDGRDIYEDVVQIATRDDEDGNVCSIEVMHSMNLALSSKNTLSIFSGLSSGDESQEEMASPRIDHSPIPSEANSLASPNSLMMDLSDLEHSLNDEVFTVKNWLLRAKSERDKLRRDKTSLMQQLAAEKQMRDSEVSRLQAEVSVAKAKGDHDRDHLWGEIRCLRDLIRDNDIIKEKDAAKAKTDAANLQKQVDSAKAEMKSLEEALVKEKSLSTIREMNKLEDVRKTHFEQMSKAIAELETKFANDLEEMSERKKAMLEEEIKAHADTANKLQIACSEKDHVSKELIATIRELDDLRAENKKYATLIDETNNVAKEEKESLRAELDLSRQAYDSAIAEVQTVNSEKEYLSSQLQVKNTELTSLQKQLKEAKSDQIHDLDHIKDQVKKLSELVEIMSNDRDKARADLKDSQAHVQLLTNANLEAKEELHKLKEETEKNRLELKALNEARKCNELYEEETKAEIKRLKKLLDESTGDILRSIQSNDSSQASAEASRMANGSRQDDGSNDILNSKILALPSLADEVGTEISVLDEAKTPGRDKSVDDKCDSLRDDIAQSRYERDALRRMADTLLPLADGNDMMQLESMKKEVSDLKTKLSRAEEAYIKVKVEKTEMLASVTHERDTLASQVKEMNARLLTNEPGNILDTARKEKEESGLNDGTTYTAAEVEDNAEQPEILLSLKNELATQVQQNNMVNEELWQLQYKLDAQVKENEKLSTELAVLRETVDSLQLPDKQVAEGNDQQLSEIAKDSSADLETDSEDRIGKLQSLLDLQVKENEKLSSELTALRAITTDNEADVAFQMSKDIEEIKQDHRIEIKLLKQEHAAIKTKAKLLAKEKDEIANAYEMEKISNTELESSLEDIVNLFQSERLMHDIKAKEHKIIKKRFSSLRKKRVPVDAAYKACRSMLDRLEESMNDKAMSSDNALKPRSESGLDTNNMINLLDTLTRAFDGPDGSEFSLASFFENFSSDTTQAEELAFKGMCLANKVNEMNLKVKMDQIAMLPAEQLQNSCTQPCVVSAGDACAKTTLAIEHYEDMDCLRTAYNSLQEKSKHLTKELEDSTKAFEDTITSYEAVIAKVKSLLSEKKQENDTLKSELEQARRNLENLAANMENGTIEDGKTIASLKKIHAETLNAHEEELNAYREAVDVLKRRLEEEEAVKANLNMEIDRLKTDFTVVVSQFEQELMLSCEASEKTLQKKREELDDAQAALSAKEKECNQLTAELEAVGGTFAQQISEYEKTVHSLHDKLGRKEKECNKLTAELEAVGGKFAQQISDYENTVHSLHDKLGQAESDRQQLESAFDQWKDSKEVEVKNLQNKLDGVIVSNKESMQLYVQMRADCTSLKEEKEMALEKNVELAANIATLTAENGSLLVQIEDQTKAARKADDLENLIKSLREEVRLAEEAKQKASNAADETQHELMKANKRHDDMVVYTQKLKAEHEERELSLKSNMDTQMLSMNEVMQSLQRQLKSIELEKEENTTMYKNDISLQQEEIQKLQTSHLDALKQVDTLSDIVSTLKATLASEQENAQILLSQFKTSEIDRKSHIKQKEELEVELASRLKSESALSERIRNLEGVETELASRIASENSKAKQIHHLEVELQSIQARIKEKEEELDNLSGRLMENANMHNAELDKLKSKMDEDNRKHTAMQERIRSLESHIASLQQEFKLTLNEKEEEASKLRVILQEAKGKLKQLHDQNKELKDGNNETLQSLQQMLNDAVRSRTNTDASLQESLQLLEQQKRIDIKRKGEISKLEQTVEILKSKERYLESYVSSLKKQTRRG</sequence>
<accession>A0ABD3PLV8</accession>
<feature type="coiled-coil region" evidence="1">
    <location>
        <begin position="286"/>
        <end position="506"/>
    </location>
</feature>
<dbReference type="EMBL" id="JALLAZ020000699">
    <property type="protein sequence ID" value="KAL3789083.1"/>
    <property type="molecule type" value="Genomic_DNA"/>
</dbReference>
<evidence type="ECO:0000313" key="4">
    <source>
        <dbReference type="Proteomes" id="UP001530315"/>
    </source>
</evidence>
<feature type="coiled-coil region" evidence="1">
    <location>
        <begin position="1068"/>
        <end position="1340"/>
    </location>
</feature>
<feature type="coiled-coil region" evidence="1">
    <location>
        <begin position="1629"/>
        <end position="1741"/>
    </location>
</feature>
<evidence type="ECO:0000313" key="3">
    <source>
        <dbReference type="EMBL" id="KAL3789083.1"/>
    </source>
</evidence>
<reference evidence="3 4" key="1">
    <citation type="submission" date="2024-10" db="EMBL/GenBank/DDBJ databases">
        <title>Updated reference genomes for cyclostephanoid diatoms.</title>
        <authorList>
            <person name="Roberts W.R."/>
            <person name="Alverson A.J."/>
        </authorList>
    </citation>
    <scope>NUCLEOTIDE SEQUENCE [LARGE SCALE GENOMIC DNA]</scope>
    <source>
        <strain evidence="3 4">AJA276-08</strain>
    </source>
</reference>
<feature type="coiled-coil region" evidence="1">
    <location>
        <begin position="1366"/>
        <end position="1459"/>
    </location>
</feature>
<organism evidence="3 4">
    <name type="scientific">Stephanodiscus triporus</name>
    <dbReference type="NCBI Taxonomy" id="2934178"/>
    <lineage>
        <taxon>Eukaryota</taxon>
        <taxon>Sar</taxon>
        <taxon>Stramenopiles</taxon>
        <taxon>Ochrophyta</taxon>
        <taxon>Bacillariophyta</taxon>
        <taxon>Coscinodiscophyceae</taxon>
        <taxon>Thalassiosirophycidae</taxon>
        <taxon>Stephanodiscales</taxon>
        <taxon>Stephanodiscaceae</taxon>
        <taxon>Stephanodiscus</taxon>
    </lineage>
</organism>
<name>A0ABD3PLV8_9STRA</name>
<evidence type="ECO:0000256" key="1">
    <source>
        <dbReference type="SAM" id="Coils"/>
    </source>
</evidence>
<keyword evidence="1" id="KW-0175">Coiled coil</keyword>
<comment type="caution">
    <text evidence="3">The sequence shown here is derived from an EMBL/GenBank/DDBJ whole genome shotgun (WGS) entry which is preliminary data.</text>
</comment>
<feature type="coiled-coil region" evidence="1">
    <location>
        <begin position="613"/>
        <end position="640"/>
    </location>
</feature>
<keyword evidence="4" id="KW-1185">Reference proteome</keyword>
<dbReference type="Proteomes" id="UP001530315">
    <property type="component" value="Unassembled WGS sequence"/>
</dbReference>
<protein>
    <submittedName>
        <fullName evidence="3">Uncharacterized protein</fullName>
    </submittedName>
</protein>
<feature type="coiled-coil region" evidence="1">
    <location>
        <begin position="209"/>
        <end position="243"/>
    </location>
</feature>
<feature type="compositionally biased region" description="Polar residues" evidence="2">
    <location>
        <begin position="510"/>
        <end position="521"/>
    </location>
</feature>
<dbReference type="PANTHER" id="PTHR23159">
    <property type="entry name" value="CENTROSOMAL PROTEIN 2"/>
    <property type="match status" value="1"/>
</dbReference>
<feature type="region of interest" description="Disordered" evidence="2">
    <location>
        <begin position="80"/>
        <end position="100"/>
    </location>
</feature>
<feature type="coiled-coil region" evidence="1">
    <location>
        <begin position="1489"/>
        <end position="1516"/>
    </location>
</feature>
<dbReference type="Gene3D" id="1.10.287.1490">
    <property type="match status" value="1"/>
</dbReference>
<feature type="coiled-coil region" evidence="1">
    <location>
        <begin position="134"/>
        <end position="172"/>
    </location>
</feature>
<proteinExistence type="predicted"/>
<feature type="coiled-coil region" evidence="1">
    <location>
        <begin position="834"/>
        <end position="868"/>
    </location>
</feature>
<dbReference type="PANTHER" id="PTHR23159:SF31">
    <property type="entry name" value="CENTROSOME-ASSOCIATED PROTEIN CEP250 ISOFORM X1"/>
    <property type="match status" value="1"/>
</dbReference>
<feature type="region of interest" description="Disordered" evidence="2">
    <location>
        <begin position="510"/>
        <end position="537"/>
    </location>
</feature>